<evidence type="ECO:0000313" key="2">
    <source>
        <dbReference type="Proteomes" id="UP000000639"/>
    </source>
</evidence>
<accession>A1SWM6</accession>
<name>A1SWM6_PSYIN</name>
<dbReference type="HOGENOM" id="CLU_2013374_0_0_6"/>
<dbReference type="RefSeq" id="WP_011770451.1">
    <property type="nucleotide sequence ID" value="NC_008709.1"/>
</dbReference>
<dbReference type="AlphaFoldDB" id="A1SWM6"/>
<protein>
    <submittedName>
        <fullName evidence="1">Uncharacterized protein</fullName>
    </submittedName>
</protein>
<dbReference type="Proteomes" id="UP000000639">
    <property type="component" value="Chromosome"/>
</dbReference>
<keyword evidence="2" id="KW-1185">Reference proteome</keyword>
<dbReference type="OrthoDB" id="6636926at2"/>
<evidence type="ECO:0000313" key="1">
    <source>
        <dbReference type="EMBL" id="ABM03891.1"/>
    </source>
</evidence>
<proteinExistence type="predicted"/>
<dbReference type="KEGG" id="pin:Ping_2148"/>
<gene>
    <name evidence="1" type="ordered locus">Ping_2148</name>
</gene>
<reference evidence="1 2" key="1">
    <citation type="submission" date="2007-01" db="EMBL/GenBank/DDBJ databases">
        <title>Complete sequence of Psychromonas ingrahamii 37.</title>
        <authorList>
            <consortium name="US DOE Joint Genome Institute"/>
            <person name="Copeland A."/>
            <person name="Lucas S."/>
            <person name="Lapidus A."/>
            <person name="Barry K."/>
            <person name="Detter J.C."/>
            <person name="Glavina del Rio T."/>
            <person name="Hammon N."/>
            <person name="Israni S."/>
            <person name="Dalin E."/>
            <person name="Tice H."/>
            <person name="Pitluck S."/>
            <person name="Thompson L.S."/>
            <person name="Brettin T."/>
            <person name="Bruce D."/>
            <person name="Han C."/>
            <person name="Tapia R."/>
            <person name="Schmutz J."/>
            <person name="Larimer F."/>
            <person name="Land M."/>
            <person name="Hauser L."/>
            <person name="Kyrpides N."/>
            <person name="Ivanova N."/>
            <person name="Staley J."/>
            <person name="Richardson P."/>
        </authorList>
    </citation>
    <scope>NUCLEOTIDE SEQUENCE [LARGE SCALE GENOMIC DNA]</scope>
    <source>
        <strain evidence="1 2">37</strain>
    </source>
</reference>
<dbReference type="EMBL" id="CP000510">
    <property type="protein sequence ID" value="ABM03891.1"/>
    <property type="molecule type" value="Genomic_DNA"/>
</dbReference>
<sequence length="123" mass="14382">MFEALRLKFFISKVQAELLAQHLDQNFTKAVCQLSSNMEQLNLLRKHAYFRKDSMAPFIAVCHLLGDSLASDTLEIEIKKTCAALLAERLQKARTDLKFHRRHFRIFGHLERRLAQWIEVKNA</sequence>
<organism evidence="1 2">
    <name type="scientific">Psychromonas ingrahamii (strain DSM 17664 / CCUG 51855 / 37)</name>
    <dbReference type="NCBI Taxonomy" id="357804"/>
    <lineage>
        <taxon>Bacteria</taxon>
        <taxon>Pseudomonadati</taxon>
        <taxon>Pseudomonadota</taxon>
        <taxon>Gammaproteobacteria</taxon>
        <taxon>Alteromonadales</taxon>
        <taxon>Psychromonadaceae</taxon>
        <taxon>Psychromonas</taxon>
    </lineage>
</organism>